<evidence type="ECO:0000313" key="2">
    <source>
        <dbReference type="EMBL" id="OON80964.1"/>
    </source>
</evidence>
<feature type="domain" description="STAS" evidence="1">
    <location>
        <begin position="1"/>
        <end position="102"/>
    </location>
</feature>
<gene>
    <name evidence="2" type="ORF">B1H18_10870</name>
</gene>
<dbReference type="InterPro" id="IPR002645">
    <property type="entry name" value="STAS_dom"/>
</dbReference>
<dbReference type="InterPro" id="IPR036513">
    <property type="entry name" value="STAS_dom_sf"/>
</dbReference>
<sequence>MEHDAASDLSIVTVTGEADDSTAPLIDRALRRHGTPTTVVFDLSGLSFADSAMLHLMLHESVSSRVVVAGPLPVAIQRLFQATGTEGLFTIAPDIEAALRDL</sequence>
<dbReference type="Proteomes" id="UP000190539">
    <property type="component" value="Unassembled WGS sequence"/>
</dbReference>
<accession>A0A1V4AC24</accession>
<dbReference type="AlphaFoldDB" id="A0A1V4AC24"/>
<name>A0A1V4AC24_9ACTN</name>
<keyword evidence="3" id="KW-1185">Reference proteome</keyword>
<dbReference type="CDD" id="cd07043">
    <property type="entry name" value="STAS_anti-anti-sigma_factors"/>
    <property type="match status" value="1"/>
</dbReference>
<comment type="caution">
    <text evidence="2">The sequence shown here is derived from an EMBL/GenBank/DDBJ whole genome shotgun (WGS) entry which is preliminary data.</text>
</comment>
<reference evidence="2 3" key="1">
    <citation type="submission" date="2017-02" db="EMBL/GenBank/DDBJ databases">
        <title>Draft Genome Sequence of Streptomyces tsukubaensis F601, a Producer of the immunosuppressant tacrolimus FK506.</title>
        <authorList>
            <person name="Zong G."/>
            <person name="Zhong C."/>
            <person name="Fu J."/>
            <person name="Qin R."/>
            <person name="Cao G."/>
        </authorList>
    </citation>
    <scope>NUCLEOTIDE SEQUENCE [LARGE SCALE GENOMIC DNA]</scope>
    <source>
        <strain evidence="2 3">F601</strain>
    </source>
</reference>
<dbReference type="Pfam" id="PF01740">
    <property type="entry name" value="STAS"/>
    <property type="match status" value="1"/>
</dbReference>
<dbReference type="Gene3D" id="3.30.750.24">
    <property type="entry name" value="STAS domain"/>
    <property type="match status" value="1"/>
</dbReference>
<organism evidence="2 3">
    <name type="scientific">Streptomyces tsukubensis</name>
    <dbReference type="NCBI Taxonomy" id="83656"/>
    <lineage>
        <taxon>Bacteria</taxon>
        <taxon>Bacillati</taxon>
        <taxon>Actinomycetota</taxon>
        <taxon>Actinomycetes</taxon>
        <taxon>Kitasatosporales</taxon>
        <taxon>Streptomycetaceae</taxon>
        <taxon>Streptomyces</taxon>
    </lineage>
</organism>
<dbReference type="SUPFAM" id="SSF52091">
    <property type="entry name" value="SpoIIaa-like"/>
    <property type="match status" value="1"/>
</dbReference>
<dbReference type="EMBL" id="MVFC01000006">
    <property type="protein sequence ID" value="OON80964.1"/>
    <property type="molecule type" value="Genomic_DNA"/>
</dbReference>
<dbReference type="STRING" id="83656.B1H18_10870"/>
<evidence type="ECO:0000259" key="1">
    <source>
        <dbReference type="PROSITE" id="PS50801"/>
    </source>
</evidence>
<proteinExistence type="predicted"/>
<protein>
    <recommendedName>
        <fullName evidence="1">STAS domain-containing protein</fullName>
    </recommendedName>
</protein>
<evidence type="ECO:0000313" key="3">
    <source>
        <dbReference type="Proteomes" id="UP000190539"/>
    </source>
</evidence>
<dbReference type="PROSITE" id="PS50801">
    <property type="entry name" value="STAS"/>
    <property type="match status" value="1"/>
</dbReference>